<dbReference type="PANTHER" id="PTHR33147:SF137">
    <property type="entry name" value="DEFENSIN MTDEF4.7"/>
    <property type="match status" value="1"/>
</dbReference>
<comment type="caution">
    <text evidence="7">The sequence shown here is derived from an EMBL/GenBank/DDBJ whole genome shotgun (WGS) entry which is preliminary data.</text>
</comment>
<name>A0AAN9KJ48_CLITE</name>
<dbReference type="PRINTS" id="PR00288">
    <property type="entry name" value="PUROTHIONIN"/>
</dbReference>
<evidence type="ECO:0000256" key="4">
    <source>
        <dbReference type="ARBA" id="ARBA00023157"/>
    </source>
</evidence>
<dbReference type="InterPro" id="IPR008176">
    <property type="entry name" value="Defensin_plant"/>
</dbReference>
<organism evidence="7 8">
    <name type="scientific">Clitoria ternatea</name>
    <name type="common">Butterfly pea</name>
    <dbReference type="NCBI Taxonomy" id="43366"/>
    <lineage>
        <taxon>Eukaryota</taxon>
        <taxon>Viridiplantae</taxon>
        <taxon>Streptophyta</taxon>
        <taxon>Embryophyta</taxon>
        <taxon>Tracheophyta</taxon>
        <taxon>Spermatophyta</taxon>
        <taxon>Magnoliopsida</taxon>
        <taxon>eudicotyledons</taxon>
        <taxon>Gunneridae</taxon>
        <taxon>Pentapetalae</taxon>
        <taxon>rosids</taxon>
        <taxon>fabids</taxon>
        <taxon>Fabales</taxon>
        <taxon>Fabaceae</taxon>
        <taxon>Papilionoideae</taxon>
        <taxon>50 kb inversion clade</taxon>
        <taxon>NPAAA clade</taxon>
        <taxon>indigoferoid/millettioid clade</taxon>
        <taxon>Phaseoleae</taxon>
        <taxon>Clitoria</taxon>
    </lineage>
</organism>
<dbReference type="GO" id="GO:0031640">
    <property type="term" value="P:killing of cells of another organism"/>
    <property type="evidence" value="ECO:0007669"/>
    <property type="project" value="UniProtKB-KW"/>
</dbReference>
<keyword evidence="1" id="KW-0929">Antimicrobial</keyword>
<feature type="chain" id="PRO_5043009677" description="Knottins-like domain-containing protein" evidence="5">
    <location>
        <begin position="18"/>
        <end position="76"/>
    </location>
</feature>
<evidence type="ECO:0000259" key="6">
    <source>
        <dbReference type="SMART" id="SM00505"/>
    </source>
</evidence>
<proteinExistence type="predicted"/>
<evidence type="ECO:0000256" key="5">
    <source>
        <dbReference type="SAM" id="SignalP"/>
    </source>
</evidence>
<dbReference type="PROSITE" id="PS00940">
    <property type="entry name" value="GAMMA_THIONIN"/>
    <property type="match status" value="1"/>
</dbReference>
<dbReference type="CDD" id="cd00107">
    <property type="entry name" value="Knot1"/>
    <property type="match status" value="1"/>
</dbReference>
<keyword evidence="2" id="KW-0295">Fungicide</keyword>
<dbReference type="GO" id="GO:0050832">
    <property type="term" value="P:defense response to fungus"/>
    <property type="evidence" value="ECO:0007669"/>
    <property type="project" value="UniProtKB-KW"/>
</dbReference>
<evidence type="ECO:0000256" key="1">
    <source>
        <dbReference type="ARBA" id="ARBA00022529"/>
    </source>
</evidence>
<protein>
    <recommendedName>
        <fullName evidence="6">Knottins-like domain-containing protein</fullName>
    </recommendedName>
</protein>
<evidence type="ECO:0000313" key="7">
    <source>
        <dbReference type="EMBL" id="KAK7318372.1"/>
    </source>
</evidence>
<dbReference type="Pfam" id="PF00304">
    <property type="entry name" value="Gamma-thionin"/>
    <property type="match status" value="1"/>
</dbReference>
<feature type="signal peptide" evidence="5">
    <location>
        <begin position="1"/>
        <end position="17"/>
    </location>
</feature>
<dbReference type="EMBL" id="JAYKXN010000001">
    <property type="protein sequence ID" value="KAK7318372.1"/>
    <property type="molecule type" value="Genomic_DNA"/>
</dbReference>
<evidence type="ECO:0000256" key="3">
    <source>
        <dbReference type="ARBA" id="ARBA00022729"/>
    </source>
</evidence>
<dbReference type="Gene3D" id="3.30.30.10">
    <property type="entry name" value="Knottin, scorpion toxin-like"/>
    <property type="match status" value="1"/>
</dbReference>
<keyword evidence="4" id="KW-1015">Disulfide bond</keyword>
<dbReference type="SMART" id="SM00505">
    <property type="entry name" value="Knot1"/>
    <property type="match status" value="1"/>
</dbReference>
<reference evidence="7 8" key="1">
    <citation type="submission" date="2024-01" db="EMBL/GenBank/DDBJ databases">
        <title>The genomes of 5 underutilized Papilionoideae crops provide insights into root nodulation and disease resistance.</title>
        <authorList>
            <person name="Yuan L."/>
        </authorList>
    </citation>
    <scope>NUCLEOTIDE SEQUENCE [LARGE SCALE GENOMIC DNA]</scope>
    <source>
        <strain evidence="7">LY-2023</strain>
        <tissue evidence="7">Leaf</tissue>
    </source>
</reference>
<dbReference type="SUPFAM" id="SSF57095">
    <property type="entry name" value="Scorpion toxin-like"/>
    <property type="match status" value="1"/>
</dbReference>
<sequence length="76" mass="8363">MERKAVGVLFLLLLVLAADNDVGVKKAEGRDCMSQSHAFKGKCFSDTNCAHVCQTEGFPTGKCKGFRQRCFCSRIC</sequence>
<dbReference type="AlphaFoldDB" id="A0AAN9KJ48"/>
<evidence type="ECO:0000256" key="2">
    <source>
        <dbReference type="ARBA" id="ARBA00022577"/>
    </source>
</evidence>
<keyword evidence="8" id="KW-1185">Reference proteome</keyword>
<dbReference type="InterPro" id="IPR036574">
    <property type="entry name" value="Scorpion_toxin-like_sf"/>
</dbReference>
<evidence type="ECO:0000313" key="8">
    <source>
        <dbReference type="Proteomes" id="UP001359559"/>
    </source>
</evidence>
<dbReference type="Proteomes" id="UP001359559">
    <property type="component" value="Unassembled WGS sequence"/>
</dbReference>
<gene>
    <name evidence="7" type="ORF">RJT34_03071</name>
</gene>
<feature type="domain" description="Knottins-like" evidence="6">
    <location>
        <begin position="31"/>
        <end position="76"/>
    </location>
</feature>
<dbReference type="InterPro" id="IPR003614">
    <property type="entry name" value="Knottins"/>
</dbReference>
<keyword evidence="3 5" id="KW-0732">Signal</keyword>
<dbReference type="PANTHER" id="PTHR33147">
    <property type="entry name" value="DEFENSIN-LIKE PROTEIN 1"/>
    <property type="match status" value="1"/>
</dbReference>
<accession>A0AAN9KJ48</accession>